<name>A0ABV6RLZ8_9GAMM</name>
<dbReference type="GO" id="GO:0016787">
    <property type="term" value="F:hydrolase activity"/>
    <property type="evidence" value="ECO:0007669"/>
    <property type="project" value="UniProtKB-KW"/>
</dbReference>
<dbReference type="Pfam" id="PF12146">
    <property type="entry name" value="Hydrolase_4"/>
    <property type="match status" value="1"/>
</dbReference>
<dbReference type="EMBL" id="JBHLTG010000001">
    <property type="protein sequence ID" value="MFC0678004.1"/>
    <property type="molecule type" value="Genomic_DNA"/>
</dbReference>
<dbReference type="PROSITE" id="PS51257">
    <property type="entry name" value="PROKAR_LIPOPROTEIN"/>
    <property type="match status" value="1"/>
</dbReference>
<dbReference type="PANTHER" id="PTHR12277">
    <property type="entry name" value="ALPHA/BETA HYDROLASE DOMAIN-CONTAINING PROTEIN"/>
    <property type="match status" value="1"/>
</dbReference>
<evidence type="ECO:0000259" key="1">
    <source>
        <dbReference type="Pfam" id="PF12146"/>
    </source>
</evidence>
<accession>A0ABV6RLZ8</accession>
<dbReference type="Proteomes" id="UP001589896">
    <property type="component" value="Unassembled WGS sequence"/>
</dbReference>
<dbReference type="RefSeq" id="WP_386667230.1">
    <property type="nucleotide sequence ID" value="NZ_JBHLTG010000001.1"/>
</dbReference>
<dbReference type="InterPro" id="IPR029058">
    <property type="entry name" value="AB_hydrolase_fold"/>
</dbReference>
<sequence length="293" mass="31567">MTLFGKTIALVLIGISMTACTYRVHESNVVIPRAAPPADIDALRAAFPEHQVDVLKIPSSESAELYSLRFRRPDAVATVVYFGGNGYTAAKFAERTMQVYREAPVNVVVTDHRGYGASTGTPTIDSLMGDALRVYDHTLADPGLGNVPVILHGHSLGSFMAGHVASERKLAGLVLESSVTSTEDWTGHLRSRQSPWIRLLVRRVVPAGTLAGKGNQGVAAGIDEPVLFLVGADDDVTPPRFSQTLFEAAPVAPEDKHLVVVPGKNHMNAADSPEYKHAFSAFTARITDKWHCC</sequence>
<organism evidence="2 3">
    <name type="scientific">Lysobacter korlensis</name>
    <dbReference type="NCBI Taxonomy" id="553636"/>
    <lineage>
        <taxon>Bacteria</taxon>
        <taxon>Pseudomonadati</taxon>
        <taxon>Pseudomonadota</taxon>
        <taxon>Gammaproteobacteria</taxon>
        <taxon>Lysobacterales</taxon>
        <taxon>Lysobacteraceae</taxon>
        <taxon>Lysobacter</taxon>
    </lineage>
</organism>
<evidence type="ECO:0000313" key="2">
    <source>
        <dbReference type="EMBL" id="MFC0678004.1"/>
    </source>
</evidence>
<keyword evidence="2" id="KW-0378">Hydrolase</keyword>
<evidence type="ECO:0000313" key="3">
    <source>
        <dbReference type="Proteomes" id="UP001589896"/>
    </source>
</evidence>
<keyword evidence="3" id="KW-1185">Reference proteome</keyword>
<dbReference type="PANTHER" id="PTHR12277:SF81">
    <property type="entry name" value="PROTEIN ABHD13"/>
    <property type="match status" value="1"/>
</dbReference>
<gene>
    <name evidence="2" type="ORF">ACFFGH_09135</name>
</gene>
<dbReference type="Gene3D" id="3.40.50.1820">
    <property type="entry name" value="alpha/beta hydrolase"/>
    <property type="match status" value="1"/>
</dbReference>
<protein>
    <submittedName>
        <fullName evidence="2">Alpha/beta hydrolase</fullName>
    </submittedName>
</protein>
<comment type="caution">
    <text evidence="2">The sequence shown here is derived from an EMBL/GenBank/DDBJ whole genome shotgun (WGS) entry which is preliminary data.</text>
</comment>
<reference evidence="2 3" key="1">
    <citation type="submission" date="2024-09" db="EMBL/GenBank/DDBJ databases">
        <authorList>
            <person name="Sun Q."/>
            <person name="Mori K."/>
        </authorList>
    </citation>
    <scope>NUCLEOTIDE SEQUENCE [LARGE SCALE GENOMIC DNA]</scope>
    <source>
        <strain evidence="2 3">KCTC 23076</strain>
    </source>
</reference>
<dbReference type="SUPFAM" id="SSF53474">
    <property type="entry name" value="alpha/beta-Hydrolases"/>
    <property type="match status" value="1"/>
</dbReference>
<dbReference type="InterPro" id="IPR022742">
    <property type="entry name" value="Hydrolase_4"/>
</dbReference>
<feature type="domain" description="Serine aminopeptidase S33" evidence="1">
    <location>
        <begin position="75"/>
        <end position="198"/>
    </location>
</feature>
<proteinExistence type="predicted"/>